<dbReference type="EMBL" id="CADCTQ010000655">
    <property type="protein sequence ID" value="CAA9339296.1"/>
    <property type="molecule type" value="Genomic_DNA"/>
</dbReference>
<proteinExistence type="predicted"/>
<reference evidence="1" key="1">
    <citation type="submission" date="2020-02" db="EMBL/GenBank/DDBJ databases">
        <authorList>
            <person name="Meier V. D."/>
        </authorList>
    </citation>
    <scope>NUCLEOTIDE SEQUENCE</scope>
    <source>
        <strain evidence="1">AVDCRST_MAG56</strain>
    </source>
</reference>
<dbReference type="AlphaFoldDB" id="A0A6J4LQ46"/>
<name>A0A6J4LQ46_9SPHI</name>
<organism evidence="1">
    <name type="scientific">uncultured Cytophagales bacterium</name>
    <dbReference type="NCBI Taxonomy" id="158755"/>
    <lineage>
        <taxon>Bacteria</taxon>
        <taxon>Pseudomonadati</taxon>
        <taxon>Bacteroidota</taxon>
        <taxon>Sphingobacteriia</taxon>
        <taxon>Sphingobacteriales</taxon>
        <taxon>environmental samples</taxon>
    </lineage>
</organism>
<accession>A0A6J4LQ46</accession>
<sequence>WARRRYGLVMKWEKGEGKKGGSQNIRMHQKILFPFSLLVQPVRATTHSPHCTGTPPPVSFPPVCGLPLPISLP</sequence>
<evidence type="ECO:0000313" key="1">
    <source>
        <dbReference type="EMBL" id="CAA9339296.1"/>
    </source>
</evidence>
<feature type="non-terminal residue" evidence="1">
    <location>
        <position position="73"/>
    </location>
</feature>
<gene>
    <name evidence="1" type="ORF">AVDCRST_MAG56-8235</name>
</gene>
<feature type="non-terminal residue" evidence="1">
    <location>
        <position position="1"/>
    </location>
</feature>
<protein>
    <submittedName>
        <fullName evidence="1">Uncharacterized protein</fullName>
    </submittedName>
</protein>